<evidence type="ECO:0000259" key="1">
    <source>
        <dbReference type="Pfam" id="PF23343"/>
    </source>
</evidence>
<feature type="domain" description="Replication-associated protein ORF2/G2P" evidence="1">
    <location>
        <begin position="105"/>
        <end position="222"/>
    </location>
</feature>
<gene>
    <name evidence="2" type="ORF">QJ036_11955</name>
</gene>
<evidence type="ECO:0000313" key="2">
    <source>
        <dbReference type="EMBL" id="MDI9243172.1"/>
    </source>
</evidence>
<dbReference type="AlphaFoldDB" id="A0AAP4BCN9"/>
<reference evidence="2 3" key="1">
    <citation type="submission" date="2023-05" db="EMBL/GenBank/DDBJ databases">
        <title>[ruminococcus] sp. nov., isolated from a pig farm feces dump.</title>
        <authorList>
            <person name="Chang Y.-H."/>
        </authorList>
    </citation>
    <scope>NUCLEOTIDE SEQUENCE [LARGE SCALE GENOMIC DNA]</scope>
    <source>
        <strain evidence="2 3">YH-rum2234</strain>
    </source>
</reference>
<sequence>MPYNVALISLADGSQEIVTYSRPIDTRLSSENPRSSGVRKLSDDECSTPFGDADYEICDDSTFFSDCVSPENLALRKCHSEINSIKRARKSVEYIGKCNDWSNGYFVTLTFNPDVLNSYDYFVCMDAVIKWLDCMRHRYPGMEYLLVFEKHKSGRYHVHALIRGCELRLVPAVNAKTGKLIYKKGKQIYNLSFDEYKLGLTTVSYIENSRAVAQYISKYIGKALGEVPAGCHRYFASRSLNRLEDCRETFFIDDVYDLRNVIDWLHGIADSVHQVFVDVIETTVTYFKVFSAGPLSGAVAPT</sequence>
<dbReference type="Proteomes" id="UP001300383">
    <property type="component" value="Unassembled WGS sequence"/>
</dbReference>
<protein>
    <recommendedName>
        <fullName evidence="1">Replication-associated protein ORF2/G2P domain-containing protein</fullName>
    </recommendedName>
</protein>
<comment type="caution">
    <text evidence="2">The sequence shown here is derived from an EMBL/GenBank/DDBJ whole genome shotgun (WGS) entry which is preliminary data.</text>
</comment>
<name>A0AAP4BCN9_9FIRM</name>
<dbReference type="Pfam" id="PF23343">
    <property type="entry name" value="REP_ORF2-G2P"/>
    <property type="match status" value="1"/>
</dbReference>
<organism evidence="2 3">
    <name type="scientific">Fusibacillus kribbianus</name>
    <dbReference type="NCBI Taxonomy" id="3044208"/>
    <lineage>
        <taxon>Bacteria</taxon>
        <taxon>Bacillati</taxon>
        <taxon>Bacillota</taxon>
        <taxon>Clostridia</taxon>
        <taxon>Lachnospirales</taxon>
        <taxon>Lachnospiraceae</taxon>
        <taxon>Fusibacillus</taxon>
    </lineage>
</organism>
<dbReference type="RefSeq" id="WP_283231600.1">
    <property type="nucleotide sequence ID" value="NZ_JASGBQ010000026.1"/>
</dbReference>
<dbReference type="EMBL" id="JASGBQ010000026">
    <property type="protein sequence ID" value="MDI9243172.1"/>
    <property type="molecule type" value="Genomic_DNA"/>
</dbReference>
<proteinExistence type="predicted"/>
<evidence type="ECO:0000313" key="3">
    <source>
        <dbReference type="Proteomes" id="UP001300383"/>
    </source>
</evidence>
<keyword evidence="3" id="KW-1185">Reference proteome</keyword>
<dbReference type="InterPro" id="IPR056906">
    <property type="entry name" value="ORF2/G2P_dom"/>
</dbReference>
<accession>A0AAP4BCN9</accession>